<dbReference type="GO" id="GO:0016020">
    <property type="term" value="C:membrane"/>
    <property type="evidence" value="ECO:0007669"/>
    <property type="project" value="UniProtKB-SubCell"/>
</dbReference>
<keyword evidence="3 5" id="KW-1133">Transmembrane helix</keyword>
<comment type="caution">
    <text evidence="7">The sequence shown here is derived from an EMBL/GenBank/DDBJ whole genome shotgun (WGS) entry which is preliminary data.</text>
</comment>
<comment type="subcellular location">
    <subcellularLocation>
        <location evidence="1">Membrane</location>
        <topology evidence="1">Multi-pass membrane protein</topology>
    </subcellularLocation>
</comment>
<proteinExistence type="predicted"/>
<dbReference type="OrthoDB" id="5293641at2"/>
<gene>
    <name evidence="7" type="ORF">C0Z18_29005</name>
</gene>
<accession>A0A2N7VCR3</accession>
<sequence length="192" mass="20535">MAILILGLLIFIGVHSIRLVSPAWRDAQVARLGENGWKGIYAVTSLVGFVLIVWGYGMARRVPQVLWIPPAGIRHLTALLVAVAFILIAAAYIPGNRIKRLIGHPMMAGTAMWGLGHLLANGTVNAVVLFGVFLVWGAVGVLVSRSRDRAAGVRYPAGTVSGDAKVVLVGLVAWAIFAFVLHRWLIGMSPLA</sequence>
<reference evidence="7 8" key="1">
    <citation type="submission" date="2018-01" db="EMBL/GenBank/DDBJ databases">
        <title>Whole genome analyses suggest that Burkholderia sensu lato contains two further novel genera in the rhizoxinica-symbiotica group Mycetohabitans gen. nov., and Trinickia gen. nov.: implications for the evolution of diazotrophy and nodulation in the Burkholderiaceae.</title>
        <authorList>
            <person name="Estrada-de los Santos P."/>
            <person name="Palmer M."/>
            <person name="Chavez-Ramirez B."/>
            <person name="Beukes C."/>
            <person name="Steenkamp E.T."/>
            <person name="Hirsch A.M."/>
            <person name="Manyaka P."/>
            <person name="Maluk M."/>
            <person name="Lafos M."/>
            <person name="Crook M."/>
            <person name="Gross E."/>
            <person name="Simon M.F."/>
            <person name="Bueno dos Reis Junior F."/>
            <person name="Poole P.S."/>
            <person name="Venter S.N."/>
            <person name="James E.K."/>
        </authorList>
    </citation>
    <scope>NUCLEOTIDE SEQUENCE [LARGE SCALE GENOMIC DNA]</scope>
    <source>
        <strain evidence="7 8">GIMN1.004</strain>
    </source>
</reference>
<dbReference type="EMBL" id="PNYA01000037">
    <property type="protein sequence ID" value="PMS14946.1"/>
    <property type="molecule type" value="Genomic_DNA"/>
</dbReference>
<keyword evidence="2 5" id="KW-0812">Transmembrane</keyword>
<keyword evidence="8" id="KW-1185">Reference proteome</keyword>
<organism evidence="7 8">
    <name type="scientific">Trinickia dabaoshanensis</name>
    <dbReference type="NCBI Taxonomy" id="564714"/>
    <lineage>
        <taxon>Bacteria</taxon>
        <taxon>Pseudomonadati</taxon>
        <taxon>Pseudomonadota</taxon>
        <taxon>Betaproteobacteria</taxon>
        <taxon>Burkholderiales</taxon>
        <taxon>Burkholderiaceae</taxon>
        <taxon>Trinickia</taxon>
    </lineage>
</organism>
<feature type="transmembrane region" description="Helical" evidence="5">
    <location>
        <begin position="164"/>
        <end position="186"/>
    </location>
</feature>
<name>A0A2N7VCR3_9BURK</name>
<evidence type="ECO:0000256" key="5">
    <source>
        <dbReference type="SAM" id="Phobius"/>
    </source>
</evidence>
<feature type="transmembrane region" description="Helical" evidence="5">
    <location>
        <begin position="113"/>
        <end position="143"/>
    </location>
</feature>
<protein>
    <submittedName>
        <fullName evidence="7">NnrU family protein</fullName>
    </submittedName>
</protein>
<dbReference type="Proteomes" id="UP000235616">
    <property type="component" value="Unassembled WGS sequence"/>
</dbReference>
<keyword evidence="4 5" id="KW-0472">Membrane</keyword>
<dbReference type="RefSeq" id="WP_102648894.1">
    <property type="nucleotide sequence ID" value="NZ_PNYA01000037.1"/>
</dbReference>
<feature type="transmembrane region" description="Helical" evidence="5">
    <location>
        <begin position="71"/>
        <end position="93"/>
    </location>
</feature>
<evidence type="ECO:0000259" key="6">
    <source>
        <dbReference type="Pfam" id="PF07298"/>
    </source>
</evidence>
<dbReference type="InterPro" id="IPR009915">
    <property type="entry name" value="NnrU_dom"/>
</dbReference>
<feature type="transmembrane region" description="Helical" evidence="5">
    <location>
        <begin position="40"/>
        <end position="59"/>
    </location>
</feature>
<evidence type="ECO:0000256" key="3">
    <source>
        <dbReference type="ARBA" id="ARBA00022989"/>
    </source>
</evidence>
<evidence type="ECO:0000256" key="4">
    <source>
        <dbReference type="ARBA" id="ARBA00023136"/>
    </source>
</evidence>
<evidence type="ECO:0000256" key="2">
    <source>
        <dbReference type="ARBA" id="ARBA00022692"/>
    </source>
</evidence>
<dbReference type="AlphaFoldDB" id="A0A2N7VCR3"/>
<dbReference type="Pfam" id="PF07298">
    <property type="entry name" value="NnrU"/>
    <property type="match status" value="1"/>
</dbReference>
<evidence type="ECO:0000313" key="7">
    <source>
        <dbReference type="EMBL" id="PMS14946.1"/>
    </source>
</evidence>
<evidence type="ECO:0000313" key="8">
    <source>
        <dbReference type="Proteomes" id="UP000235616"/>
    </source>
</evidence>
<feature type="domain" description="NnrU" evidence="6">
    <location>
        <begin position="3"/>
        <end position="190"/>
    </location>
</feature>
<evidence type="ECO:0000256" key="1">
    <source>
        <dbReference type="ARBA" id="ARBA00004141"/>
    </source>
</evidence>